<dbReference type="STRING" id="29435.SAMN05216588_116106"/>
<evidence type="ECO:0000313" key="1">
    <source>
        <dbReference type="EMBL" id="SDI41817.1"/>
    </source>
</evidence>
<dbReference type="RefSeq" id="WP_084307562.1">
    <property type="nucleotide sequence ID" value="NZ_FNDG01000016.1"/>
</dbReference>
<dbReference type="Proteomes" id="UP000198606">
    <property type="component" value="Unassembled WGS sequence"/>
</dbReference>
<dbReference type="InterPro" id="IPR011990">
    <property type="entry name" value="TPR-like_helical_dom_sf"/>
</dbReference>
<dbReference type="Pfam" id="PF13424">
    <property type="entry name" value="TPR_12"/>
    <property type="match status" value="1"/>
</dbReference>
<proteinExistence type="predicted"/>
<accession>A0A1G8KEG3</accession>
<evidence type="ECO:0000313" key="2">
    <source>
        <dbReference type="Proteomes" id="UP000198606"/>
    </source>
</evidence>
<name>A0A1G8KEG3_9GAMM</name>
<sequence length="303" mass="33531">MFYALIVALVVVPVILLWRSRHSAPTETISAAHARLVELDAQLMDPHGVFSISETLAELDDLENQLPGDAAADRGHLLYLRSFVLHRAGRPWESLPMGLEALRIDDARAFLSPQQRGPFAHSLATQAQDLGEWSTAIDTYGAALVLLDADPDMSEAQRLGVRKRLAYCLHEAQRYTEALEINSEVLAGAERLVGSHDDRLLPVITNLAQNTHALGQLHSARTFLERRLEIAHRHDIADEVDDSLFQLGVLAFESGNAEEAEAFMTRRLEQASASGDEQRLAQAREDFDALYQKLGRQAAGPSR</sequence>
<protein>
    <submittedName>
        <fullName evidence="1">Tetratricopeptide repeat-containing protein</fullName>
    </submittedName>
</protein>
<reference evidence="1 2" key="1">
    <citation type="submission" date="2016-10" db="EMBL/GenBank/DDBJ databases">
        <authorList>
            <person name="de Groot N.N."/>
        </authorList>
    </citation>
    <scope>NUCLEOTIDE SEQUENCE [LARGE SCALE GENOMIC DNA]</scope>
    <source>
        <strain evidence="1 2">LMG 18387</strain>
    </source>
</reference>
<dbReference type="AlphaFoldDB" id="A0A1G8KEG3"/>
<organism evidence="1 2">
    <name type="scientific">Phytopseudomonas flavescens</name>
    <dbReference type="NCBI Taxonomy" id="29435"/>
    <lineage>
        <taxon>Bacteria</taxon>
        <taxon>Pseudomonadati</taxon>
        <taxon>Pseudomonadota</taxon>
        <taxon>Gammaproteobacteria</taxon>
        <taxon>Pseudomonadales</taxon>
        <taxon>Pseudomonadaceae</taxon>
        <taxon>Phytopseudomonas</taxon>
    </lineage>
</organism>
<dbReference type="SUPFAM" id="SSF48452">
    <property type="entry name" value="TPR-like"/>
    <property type="match status" value="1"/>
</dbReference>
<dbReference type="Gene3D" id="1.25.40.10">
    <property type="entry name" value="Tetratricopeptide repeat domain"/>
    <property type="match status" value="1"/>
</dbReference>
<dbReference type="EMBL" id="FNDG01000016">
    <property type="protein sequence ID" value="SDI41817.1"/>
    <property type="molecule type" value="Genomic_DNA"/>
</dbReference>
<gene>
    <name evidence="1" type="ORF">SAMN05216588_116106</name>
</gene>